<accession>A0ABX3A1B4</accession>
<dbReference type="RefSeq" id="WP_069312409.1">
    <property type="nucleotide sequence ID" value="NZ_MDTU01000001.1"/>
</dbReference>
<dbReference type="Gene3D" id="1.10.10.10">
    <property type="entry name" value="Winged helix-like DNA-binding domain superfamily/Winged helix DNA-binding domain"/>
    <property type="match status" value="1"/>
</dbReference>
<dbReference type="SUPFAM" id="SSF53850">
    <property type="entry name" value="Periplasmic binding protein-like II"/>
    <property type="match status" value="1"/>
</dbReference>
<dbReference type="InterPro" id="IPR058163">
    <property type="entry name" value="LysR-type_TF_proteobact-type"/>
</dbReference>
<dbReference type="InterPro" id="IPR005119">
    <property type="entry name" value="LysR_subst-bd"/>
</dbReference>
<dbReference type="InterPro" id="IPR000847">
    <property type="entry name" value="LysR_HTH_N"/>
</dbReference>
<gene>
    <name evidence="6" type="ORF">BGC07_06330</name>
</gene>
<evidence type="ECO:0000259" key="5">
    <source>
        <dbReference type="PROSITE" id="PS50931"/>
    </source>
</evidence>
<dbReference type="SUPFAM" id="SSF46785">
    <property type="entry name" value="Winged helix' DNA-binding domain"/>
    <property type="match status" value="1"/>
</dbReference>
<dbReference type="Proteomes" id="UP000094329">
    <property type="component" value="Unassembled WGS sequence"/>
</dbReference>
<feature type="domain" description="HTH lysR-type" evidence="5">
    <location>
        <begin position="1"/>
        <end position="59"/>
    </location>
</feature>
<evidence type="ECO:0000313" key="7">
    <source>
        <dbReference type="Proteomes" id="UP000094329"/>
    </source>
</evidence>
<dbReference type="PANTHER" id="PTHR30537">
    <property type="entry name" value="HTH-TYPE TRANSCRIPTIONAL REGULATOR"/>
    <property type="match status" value="1"/>
</dbReference>
<comment type="similarity">
    <text evidence="1">Belongs to the LysR transcriptional regulatory family.</text>
</comment>
<name>A0ABX3A1B4_9GAMM</name>
<dbReference type="InterPro" id="IPR036388">
    <property type="entry name" value="WH-like_DNA-bd_sf"/>
</dbReference>
<dbReference type="EMBL" id="MDTU01000001">
    <property type="protein sequence ID" value="ODN42613.1"/>
    <property type="molecule type" value="Genomic_DNA"/>
</dbReference>
<proteinExistence type="inferred from homology"/>
<organism evidence="6 7">
    <name type="scientific">Piscirickettsia litoralis</name>
    <dbReference type="NCBI Taxonomy" id="1891921"/>
    <lineage>
        <taxon>Bacteria</taxon>
        <taxon>Pseudomonadati</taxon>
        <taxon>Pseudomonadota</taxon>
        <taxon>Gammaproteobacteria</taxon>
        <taxon>Thiotrichales</taxon>
        <taxon>Piscirickettsiaceae</taxon>
        <taxon>Piscirickettsia</taxon>
    </lineage>
</organism>
<dbReference type="PANTHER" id="PTHR30537:SF5">
    <property type="entry name" value="HTH-TYPE TRANSCRIPTIONAL ACTIVATOR TTDR-RELATED"/>
    <property type="match status" value="1"/>
</dbReference>
<evidence type="ECO:0000256" key="4">
    <source>
        <dbReference type="ARBA" id="ARBA00023163"/>
    </source>
</evidence>
<evidence type="ECO:0000313" key="6">
    <source>
        <dbReference type="EMBL" id="ODN42613.1"/>
    </source>
</evidence>
<evidence type="ECO:0000256" key="1">
    <source>
        <dbReference type="ARBA" id="ARBA00009437"/>
    </source>
</evidence>
<comment type="caution">
    <text evidence="6">The sequence shown here is derived from an EMBL/GenBank/DDBJ whole genome shotgun (WGS) entry which is preliminary data.</text>
</comment>
<protein>
    <recommendedName>
        <fullName evidence="5">HTH lysR-type domain-containing protein</fullName>
    </recommendedName>
</protein>
<dbReference type="Pfam" id="PF03466">
    <property type="entry name" value="LysR_substrate"/>
    <property type="match status" value="1"/>
</dbReference>
<reference evidence="6 7" key="1">
    <citation type="submission" date="2016-08" db="EMBL/GenBank/DDBJ databases">
        <title>Draft genome sequence of Candidatus Piscirickettsia litoralis, from seawater.</title>
        <authorList>
            <person name="Wan X."/>
            <person name="Lee A.J."/>
            <person name="Hou S."/>
            <person name="Donachie S.P."/>
        </authorList>
    </citation>
    <scope>NUCLEOTIDE SEQUENCE [LARGE SCALE GENOMIC DNA]</scope>
    <source>
        <strain evidence="6 7">Y2</strain>
    </source>
</reference>
<dbReference type="InterPro" id="IPR036390">
    <property type="entry name" value="WH_DNA-bd_sf"/>
</dbReference>
<keyword evidence="7" id="KW-1185">Reference proteome</keyword>
<dbReference type="Pfam" id="PF00126">
    <property type="entry name" value="HTH_1"/>
    <property type="match status" value="1"/>
</dbReference>
<dbReference type="PROSITE" id="PS50931">
    <property type="entry name" value="HTH_LYSR"/>
    <property type="match status" value="1"/>
</dbReference>
<evidence type="ECO:0000256" key="3">
    <source>
        <dbReference type="ARBA" id="ARBA00023125"/>
    </source>
</evidence>
<sequence length="302" mass="34246">MSVMDDAMLFVEVARAGSFTQTAVNHQSSKSQISRRIAQLEQRLNAQLFIRTPRQLQLTEAGHQFFQSCLKIQGDFLAATEVLKQTHDDVSGKISMTCPMTLGTEVIGPLLAKFLCLYPKVSLELDLSDNVHNFVESHFDIAIRAAKSLPDSALKAHKLLTYKYIICASPAYLEEYGTPKQPSELKAQGHRSIVCINREAGLGQGKWPFVIDGQEQQLDIHSIAEVTHMKVQQTMALEGVGMIRVPEYWVRHFIEEGRLISLLAEYQPFESHLFVVYRDMKNQPKRIKEVIDYMDSHFCDGF</sequence>
<dbReference type="Gene3D" id="3.40.190.290">
    <property type="match status" value="1"/>
</dbReference>
<keyword evidence="3" id="KW-0238">DNA-binding</keyword>
<evidence type="ECO:0000256" key="2">
    <source>
        <dbReference type="ARBA" id="ARBA00023015"/>
    </source>
</evidence>
<keyword evidence="4" id="KW-0804">Transcription</keyword>
<dbReference type="CDD" id="cd08422">
    <property type="entry name" value="PBP2_CrgA_like"/>
    <property type="match status" value="1"/>
</dbReference>
<keyword evidence="2" id="KW-0805">Transcription regulation</keyword>